<evidence type="ECO:0000313" key="1">
    <source>
        <dbReference type="EMBL" id="EFK97381.1"/>
    </source>
</evidence>
<dbReference type="AlphaFoldDB" id="D9PGD4"/>
<organism evidence="1">
    <name type="scientific">sediment metagenome</name>
    <dbReference type="NCBI Taxonomy" id="749907"/>
    <lineage>
        <taxon>unclassified sequences</taxon>
        <taxon>metagenomes</taxon>
        <taxon>ecological metagenomes</taxon>
    </lineage>
</organism>
<comment type="caution">
    <text evidence="1">The sequence shown here is derived from an EMBL/GenBank/DDBJ whole genome shotgun (WGS) entry which is preliminary data.</text>
</comment>
<proteinExistence type="predicted"/>
<name>D9PGD4_9ZZZZ</name>
<dbReference type="EMBL" id="ADZX01000220">
    <property type="protein sequence ID" value="EFK97381.1"/>
    <property type="molecule type" value="Genomic_DNA"/>
</dbReference>
<sequence>MGYFKGAHSATAQVQIQSTDSDFIKIAGSKTAVIFKKYTIDSIGYYHEVKNEKRLGTISQEALKNGVIERRKRKGIVKKLKYLK</sequence>
<protein>
    <submittedName>
        <fullName evidence="1">Uncharacterized protein</fullName>
    </submittedName>
</protein>
<reference evidence="1" key="1">
    <citation type="submission" date="2010-07" db="EMBL/GenBank/DDBJ databases">
        <authorList>
            <consortium name="CONSOLIDER consortium CSD2007-00005"/>
            <person name="Guazzaroni M.-E."/>
            <person name="Richter M."/>
            <person name="Garcia-Salamanca A."/>
            <person name="Yarza P."/>
            <person name="Ferrer M."/>
        </authorList>
    </citation>
    <scope>NUCLEOTIDE SEQUENCE</scope>
</reference>
<gene>
    <name evidence="1" type="ORF">LDC_0581</name>
</gene>
<accession>D9PGD4</accession>
<reference evidence="1" key="2">
    <citation type="journal article" date="2011" name="Microb. Ecol.">
        <title>Taxonomic and Functional Metagenomic Profiling of the Microbial Community in the Anoxic Sediment of a Sub-saline Shallow Lake (Laguna de Carrizo, Central Spain).</title>
        <authorList>
            <person name="Ferrer M."/>
            <person name="Guazzaroni M.E."/>
            <person name="Richter M."/>
            <person name="Garcia-Salamanca A."/>
            <person name="Yarza P."/>
            <person name="Suarez-Suarez A."/>
            <person name="Solano J."/>
            <person name="Alcaide M."/>
            <person name="van Dillewijn P."/>
            <person name="Molina-Henares M.A."/>
            <person name="Lopez-Cortes N."/>
            <person name="Al-Ramahi Y."/>
            <person name="Guerrero C."/>
            <person name="Acosta A."/>
            <person name="de Eugenio L.I."/>
            <person name="Martinez V."/>
            <person name="Marques S."/>
            <person name="Rojo F."/>
            <person name="Santero E."/>
            <person name="Genilloud O."/>
            <person name="Perez-Perez J."/>
            <person name="Rossello-Mora R."/>
            <person name="Ramos J.L."/>
        </authorList>
    </citation>
    <scope>NUCLEOTIDE SEQUENCE</scope>
</reference>